<name>A0A2I0QWL5_9BACI</name>
<dbReference type="AlphaFoldDB" id="A0A2I0QWL5"/>
<evidence type="ECO:0008006" key="3">
    <source>
        <dbReference type="Google" id="ProtNLM"/>
    </source>
</evidence>
<keyword evidence="2" id="KW-1185">Reference proteome</keyword>
<dbReference type="PROSITE" id="PS51257">
    <property type="entry name" value="PROKAR_LIPOPROTEIN"/>
    <property type="match status" value="1"/>
</dbReference>
<accession>A0A2I0QWL5</accession>
<dbReference type="RefSeq" id="WP_101330447.1">
    <property type="nucleotide sequence ID" value="NZ_PJNH01000001.1"/>
</dbReference>
<evidence type="ECO:0000313" key="1">
    <source>
        <dbReference type="EMBL" id="PKR78704.1"/>
    </source>
</evidence>
<reference evidence="1 2" key="1">
    <citation type="submission" date="2017-06" db="EMBL/GenBank/DDBJ databases">
        <title>the draft geome sequence of Illustriluteabacillus marina B3227.</title>
        <authorList>
            <person name="He R.-H."/>
            <person name="Du Z.-J."/>
        </authorList>
    </citation>
    <scope>NUCLEOTIDE SEQUENCE [LARGE SCALE GENOMIC DNA]</scope>
    <source>
        <strain evidence="1 2">B3227</strain>
    </source>
</reference>
<comment type="caution">
    <text evidence="1">The sequence shown here is derived from an EMBL/GenBank/DDBJ whole genome shotgun (WGS) entry which is preliminary data.</text>
</comment>
<dbReference type="Proteomes" id="UP000243524">
    <property type="component" value="Unassembled WGS sequence"/>
</dbReference>
<sequence length="125" mass="14534">MFRKISIVVLIAILLVSCKTGMYPDPEIVEEVGYVLNKREFNEKNQILFIPEEDINNTKVLDENKDVVINELLENDKDLVYYQVTNEEYKSVMVEDKVIVTYDKSTGQEDSTIPQRVTKKVEEVE</sequence>
<proteinExistence type="predicted"/>
<organism evidence="1 2">
    <name type="scientific">Halalkalibacillus sediminis</name>
    <dbReference type="NCBI Taxonomy" id="2018042"/>
    <lineage>
        <taxon>Bacteria</taxon>
        <taxon>Bacillati</taxon>
        <taxon>Bacillota</taxon>
        <taxon>Bacilli</taxon>
        <taxon>Bacillales</taxon>
        <taxon>Bacillaceae</taxon>
        <taxon>Halalkalibacillus</taxon>
    </lineage>
</organism>
<protein>
    <recommendedName>
        <fullName evidence="3">DUF3221 domain-containing protein</fullName>
    </recommendedName>
</protein>
<gene>
    <name evidence="1" type="ORF">CEY16_02810</name>
</gene>
<evidence type="ECO:0000313" key="2">
    <source>
        <dbReference type="Proteomes" id="UP000243524"/>
    </source>
</evidence>
<dbReference type="EMBL" id="PJNH01000001">
    <property type="protein sequence ID" value="PKR78704.1"/>
    <property type="molecule type" value="Genomic_DNA"/>
</dbReference>